<reference evidence="1 2" key="1">
    <citation type="submission" date="2020-02" db="EMBL/GenBank/DDBJ databases">
        <title>Genome sequence of strain AETb3-4.</title>
        <authorList>
            <person name="Gao J."/>
            <person name="Zhang X."/>
        </authorList>
    </citation>
    <scope>NUCLEOTIDE SEQUENCE [LARGE SCALE GENOMIC DNA]</scope>
    <source>
        <strain evidence="1 2">AETb3-4</strain>
    </source>
</reference>
<organism evidence="1 2">
    <name type="scientific">Arthrobacter wenxiniae</name>
    <dbReference type="NCBI Taxonomy" id="2713570"/>
    <lineage>
        <taxon>Bacteria</taxon>
        <taxon>Bacillati</taxon>
        <taxon>Actinomycetota</taxon>
        <taxon>Actinomycetes</taxon>
        <taxon>Micrococcales</taxon>
        <taxon>Micrococcaceae</taxon>
        <taxon>Arthrobacter</taxon>
    </lineage>
</organism>
<accession>A0A7Y7IJK9</accession>
<dbReference type="Proteomes" id="UP000543556">
    <property type="component" value="Unassembled WGS sequence"/>
</dbReference>
<dbReference type="AlphaFoldDB" id="A0A7Y7IJK9"/>
<dbReference type="EMBL" id="JAAMFM010000024">
    <property type="protein sequence ID" value="NVM96076.1"/>
    <property type="molecule type" value="Genomic_DNA"/>
</dbReference>
<protein>
    <submittedName>
        <fullName evidence="1">Uncharacterized protein</fullName>
    </submittedName>
</protein>
<name>A0A7Y7IJK9_9MICC</name>
<gene>
    <name evidence="1" type="ORF">G6034_14420</name>
</gene>
<dbReference type="SUPFAM" id="SSF110296">
    <property type="entry name" value="Oligoxyloglucan reducing end-specific cellobiohydrolase"/>
    <property type="match status" value="1"/>
</dbReference>
<proteinExistence type="predicted"/>
<dbReference type="RefSeq" id="WP_176635798.1">
    <property type="nucleotide sequence ID" value="NZ_JAAMFM010000024.1"/>
</dbReference>
<comment type="caution">
    <text evidence="1">The sequence shown here is derived from an EMBL/GenBank/DDBJ whole genome shotgun (WGS) entry which is preliminary data.</text>
</comment>
<keyword evidence="2" id="KW-1185">Reference proteome</keyword>
<evidence type="ECO:0000313" key="1">
    <source>
        <dbReference type="EMBL" id="NVM96076.1"/>
    </source>
</evidence>
<sequence length="64" mass="6761">MKIGVYIDGYNTRTEQTSAGTWNWISAVSSADGTKLVAGQVGGYIFTSTDSGVKWVQLTGAGTR</sequence>
<evidence type="ECO:0000313" key="2">
    <source>
        <dbReference type="Proteomes" id="UP000543556"/>
    </source>
</evidence>